<dbReference type="AlphaFoldDB" id="A0AAU8I6M8"/>
<organism evidence="2">
    <name type="scientific">Xanthomonas indica</name>
    <dbReference type="NCBI Taxonomy" id="2912242"/>
    <lineage>
        <taxon>Bacteria</taxon>
        <taxon>Pseudomonadati</taxon>
        <taxon>Pseudomonadota</taxon>
        <taxon>Gammaproteobacteria</taxon>
        <taxon>Lysobacterales</taxon>
        <taxon>Lysobacteraceae</taxon>
        <taxon>Xanthomonas</taxon>
    </lineage>
</organism>
<dbReference type="Proteomes" id="UP001430647">
    <property type="component" value="Unassembled WGS sequence"/>
</dbReference>
<reference evidence="1" key="2">
    <citation type="submission" date="2022-01" db="EMBL/GenBank/DDBJ databases">
        <authorList>
            <person name="Rana R."/>
            <person name="Patil P.B."/>
        </authorList>
    </citation>
    <scope>NUCLEOTIDE SEQUENCE</scope>
    <source>
        <strain evidence="1">PPL560</strain>
    </source>
</reference>
<dbReference type="RefSeq" id="WP_242159175.1">
    <property type="nucleotide sequence ID" value="NZ_CP131914.1"/>
</dbReference>
<accession>A0AAU8I6M8</accession>
<evidence type="ECO:0008006" key="4">
    <source>
        <dbReference type="Google" id="ProtNLM"/>
    </source>
</evidence>
<dbReference type="EMBL" id="CP131914">
    <property type="protein sequence ID" value="XCI80878.1"/>
    <property type="molecule type" value="Genomic_DNA"/>
</dbReference>
<dbReference type="EMBL" id="JAKJPQ010000004">
    <property type="protein sequence ID" value="MCI2261094.1"/>
    <property type="molecule type" value="Genomic_DNA"/>
</dbReference>
<reference evidence="2" key="3">
    <citation type="submission" date="2023-08" db="EMBL/GenBank/DDBJ databases">
        <title>Complete genome sequence of Xanthomonas indica.</title>
        <authorList>
            <person name="Patil P.B."/>
            <person name="Rana R."/>
        </authorList>
    </citation>
    <scope>NUCLEOTIDE SEQUENCE</scope>
    <source>
        <strain evidence="2">PPL560</strain>
    </source>
</reference>
<keyword evidence="3" id="KW-1185">Reference proteome</keyword>
<name>A0AAU8I6M8_9XANT</name>
<evidence type="ECO:0000313" key="3">
    <source>
        <dbReference type="Proteomes" id="UP001430647"/>
    </source>
</evidence>
<proteinExistence type="predicted"/>
<reference evidence="1 3" key="1">
    <citation type="journal article" date="2022" name="Curr. Microbiol.">
        <title>Xanthomonas indica sp. nov., a Novel Member of Non-Pathogenic Xanthomonas Community from Healthy Rice Seeds.</title>
        <authorList>
            <person name="Rana R."/>
            <person name="Madhavan V.N."/>
            <person name="Saroha T."/>
            <person name="Bansal K."/>
            <person name="Kaur A."/>
            <person name="Sonti R.V."/>
            <person name="Patel H.K."/>
            <person name="Patil P.B."/>
        </authorList>
    </citation>
    <scope>NUCLEOTIDE SEQUENCE [LARGE SCALE GENOMIC DNA]</scope>
    <source>
        <strain evidence="1 3">PPL560</strain>
    </source>
</reference>
<protein>
    <recommendedName>
        <fullName evidence="4">HTH cro/C1-type domain-containing protein</fullName>
    </recommendedName>
</protein>
<sequence>MPVSEFPDLLTRHMRRIRASAAGVASEIGISREAVNNWRHGYSLPNRKHRDKVLACANYLRLTEAEANRLLVAAGFEAEFPAEPTAAAAVASAPASASSLPTSVDTTVTRLFERLQQLRPYPVLLLLTQAHWGQPPERAAILAQAQARYGRERVLHLQPSFSAGEDADAYFAALGRQCGMEGVASDYDFETGLGRLLRAPGSLFCLVSRFEQGAPAQRHLLAGILRSLSEMYSGQLHLMICGGAALADLKYQGGDLSLLNIATTETWPELTVADLQRMAADPAPTVQAAARALRLSGGHPLLASAALLLLAQDDPSDEDVTEQLACHPPLWQALLPLLRDPMQRGIVQGWLDQPRLAPARPYLLDPLLRHLYWSNLLVARRHPDGNWLEWRCEAIRRAARTIVHQLDGGAA</sequence>
<evidence type="ECO:0000313" key="1">
    <source>
        <dbReference type="EMBL" id="MCI2261094.1"/>
    </source>
</evidence>
<dbReference type="KEGG" id="xin:Q7W82_01550"/>
<gene>
    <name evidence="1" type="ORF">L3V74_06035</name>
    <name evidence="2" type="ORF">Q7W82_01550</name>
</gene>
<evidence type="ECO:0000313" key="2">
    <source>
        <dbReference type="EMBL" id="XCI80878.1"/>
    </source>
</evidence>